<proteinExistence type="predicted"/>
<dbReference type="OrthoDB" id="963379at2"/>
<accession>A0A5C8GLC7</accession>
<evidence type="ECO:0000313" key="3">
    <source>
        <dbReference type="Proteomes" id="UP000321612"/>
    </source>
</evidence>
<keyword evidence="1" id="KW-0472">Membrane</keyword>
<dbReference type="InterPro" id="IPR021448">
    <property type="entry name" value="DUF3098"/>
</dbReference>
<evidence type="ECO:0000313" key="2">
    <source>
        <dbReference type="EMBL" id="TXJ62761.1"/>
    </source>
</evidence>
<keyword evidence="3" id="KW-1185">Reference proteome</keyword>
<dbReference type="EMBL" id="SDIK01000019">
    <property type="protein sequence ID" value="TXJ62761.1"/>
    <property type="molecule type" value="Genomic_DNA"/>
</dbReference>
<dbReference type="AlphaFoldDB" id="A0A5C8GLC7"/>
<reference evidence="3" key="1">
    <citation type="submission" date="2019-05" db="EMBL/GenBank/DDBJ databases">
        <title>Prevotella brunnea sp. nov., isolated from a wound of a patient.</title>
        <authorList>
            <person name="Buhl M."/>
        </authorList>
    </citation>
    <scope>NUCLEOTIDE SEQUENCE [LARGE SCALE GENOMIC DNA]</scope>
    <source>
        <strain evidence="3">A2672</strain>
    </source>
</reference>
<feature type="transmembrane region" description="Helical" evidence="1">
    <location>
        <begin position="12"/>
        <end position="32"/>
    </location>
</feature>
<dbReference type="RefSeq" id="WP_130828545.1">
    <property type="nucleotide sequence ID" value="NZ_SDIK01000019.1"/>
</dbReference>
<keyword evidence="1" id="KW-0812">Transmembrane</keyword>
<dbReference type="Pfam" id="PF11297">
    <property type="entry name" value="DUF3098"/>
    <property type="match status" value="1"/>
</dbReference>
<keyword evidence="1" id="KW-1133">Transmembrane helix</keyword>
<protein>
    <submittedName>
        <fullName evidence="2">DUF3098 domain-containing protein</fullName>
    </submittedName>
</protein>
<gene>
    <name evidence="2" type="ORF">ETF27_03155</name>
</gene>
<dbReference type="Proteomes" id="UP000321612">
    <property type="component" value="Unassembled WGS sequence"/>
</dbReference>
<evidence type="ECO:0000256" key="1">
    <source>
        <dbReference type="SAM" id="Phobius"/>
    </source>
</evidence>
<sequence>MNNKNLAFGKINFILLTISVAIVILGFILMSGSGSTETTYNPEIFSPMRIKVAPVVTFIGFISIIGSILYLPREKEKNTEKE</sequence>
<comment type="caution">
    <text evidence="2">The sequence shown here is derived from an EMBL/GenBank/DDBJ whole genome shotgun (WGS) entry which is preliminary data.</text>
</comment>
<organism evidence="2 3">
    <name type="scientific">Prevotella brunnea</name>
    <dbReference type="NCBI Taxonomy" id="2508867"/>
    <lineage>
        <taxon>Bacteria</taxon>
        <taxon>Pseudomonadati</taxon>
        <taxon>Bacteroidota</taxon>
        <taxon>Bacteroidia</taxon>
        <taxon>Bacteroidales</taxon>
        <taxon>Prevotellaceae</taxon>
        <taxon>Prevotella</taxon>
    </lineage>
</organism>
<name>A0A5C8GLC7_9BACT</name>
<feature type="transmembrane region" description="Helical" evidence="1">
    <location>
        <begin position="52"/>
        <end position="71"/>
    </location>
</feature>